<name>A0ABP4B6T4_9ACTN</name>
<dbReference type="Gene3D" id="2.70.98.50">
    <property type="entry name" value="putative glycoside hydrolase family protein from bacillus halodurans"/>
    <property type="match status" value="1"/>
</dbReference>
<gene>
    <name evidence="3" type="ORF">GCM10009575_066650</name>
</gene>
<reference evidence="4" key="1">
    <citation type="journal article" date="2019" name="Int. J. Syst. Evol. Microbiol.">
        <title>The Global Catalogue of Microorganisms (GCM) 10K type strain sequencing project: providing services to taxonomists for standard genome sequencing and annotation.</title>
        <authorList>
            <consortium name="The Broad Institute Genomics Platform"/>
            <consortium name="The Broad Institute Genome Sequencing Center for Infectious Disease"/>
            <person name="Wu L."/>
            <person name="Ma J."/>
        </authorList>
    </citation>
    <scope>NUCLEOTIDE SEQUENCE [LARGE SCALE GENOMIC DNA]</scope>
    <source>
        <strain evidence="4">JCM 11444</strain>
    </source>
</reference>
<evidence type="ECO:0000259" key="2">
    <source>
        <dbReference type="Pfam" id="PF14498"/>
    </source>
</evidence>
<evidence type="ECO:0000313" key="3">
    <source>
        <dbReference type="EMBL" id="GAA0946716.1"/>
    </source>
</evidence>
<feature type="region of interest" description="Disordered" evidence="1">
    <location>
        <begin position="32"/>
        <end position="170"/>
    </location>
</feature>
<feature type="compositionally biased region" description="Basic residues" evidence="1">
    <location>
        <begin position="132"/>
        <end position="144"/>
    </location>
</feature>
<keyword evidence="4" id="KW-1185">Reference proteome</keyword>
<evidence type="ECO:0000256" key="1">
    <source>
        <dbReference type="SAM" id="MobiDB-lite"/>
    </source>
</evidence>
<organism evidence="3 4">
    <name type="scientific">Streptomyces rhizosphaericus</name>
    <dbReference type="NCBI Taxonomy" id="114699"/>
    <lineage>
        <taxon>Bacteria</taxon>
        <taxon>Bacillati</taxon>
        <taxon>Actinomycetota</taxon>
        <taxon>Actinomycetes</taxon>
        <taxon>Kitasatosporales</taxon>
        <taxon>Streptomycetaceae</taxon>
        <taxon>Streptomyces</taxon>
        <taxon>Streptomyces violaceusniger group</taxon>
    </lineage>
</organism>
<accession>A0ABP4B6T4</accession>
<protein>
    <recommendedName>
        <fullName evidence="2">Glycosyl hydrolase family 95 N-terminal domain-containing protein</fullName>
    </recommendedName>
</protein>
<feature type="compositionally biased region" description="Polar residues" evidence="1">
    <location>
        <begin position="160"/>
        <end position="170"/>
    </location>
</feature>
<proteinExistence type="predicted"/>
<dbReference type="EMBL" id="BAAAID010000053">
    <property type="protein sequence ID" value="GAA0946716.1"/>
    <property type="molecule type" value="Genomic_DNA"/>
</dbReference>
<evidence type="ECO:0000313" key="4">
    <source>
        <dbReference type="Proteomes" id="UP001500418"/>
    </source>
</evidence>
<dbReference type="InterPro" id="IPR027414">
    <property type="entry name" value="GH95_N_dom"/>
</dbReference>
<sequence length="185" mass="19633">MGAMVSGGVGEEKLQFNEKTLWTGGPGSAGYNFGNWNSPRPTAIQEGVDTINTQGKADPSWPAGSQTGGQAAVAVPHRRRARVAGRPGRLPLHRGRVDPRRSPRPPQTGPRRGRAAGGTAARHGLPPALGHRLAHARIRARRQRGSPPKLPRKAWINLPTPGSSADAPSSQVLLRSAFSVHDQAE</sequence>
<dbReference type="Proteomes" id="UP001500418">
    <property type="component" value="Unassembled WGS sequence"/>
</dbReference>
<dbReference type="Pfam" id="PF14498">
    <property type="entry name" value="Glyco_hyd_65N_2"/>
    <property type="match status" value="1"/>
</dbReference>
<comment type="caution">
    <text evidence="3">The sequence shown here is derived from an EMBL/GenBank/DDBJ whole genome shotgun (WGS) entry which is preliminary data.</text>
</comment>
<feature type="domain" description="Glycosyl hydrolase family 95 N-terminal" evidence="2">
    <location>
        <begin position="1"/>
        <end position="29"/>
    </location>
</feature>